<dbReference type="AlphaFoldDB" id="A0A212L0X5"/>
<keyword evidence="10" id="KW-0472">Membrane</keyword>
<keyword evidence="6" id="KW-0808">Transferase</keyword>
<dbReference type="InterPro" id="IPR036097">
    <property type="entry name" value="HisK_dim/P_sf"/>
</dbReference>
<evidence type="ECO:0000256" key="6">
    <source>
        <dbReference type="ARBA" id="ARBA00022679"/>
    </source>
</evidence>
<dbReference type="GO" id="GO:0005524">
    <property type="term" value="F:ATP binding"/>
    <property type="evidence" value="ECO:0007669"/>
    <property type="project" value="UniProtKB-KW"/>
</dbReference>
<dbReference type="SMART" id="SM00388">
    <property type="entry name" value="HisKA"/>
    <property type="match status" value="1"/>
</dbReference>
<evidence type="ECO:0000259" key="11">
    <source>
        <dbReference type="PROSITE" id="PS50109"/>
    </source>
</evidence>
<sequence>MFTRLGLASMRTQIFLLAVVPIFLLAAFASVHGALRETQSRQKAWIESQAGKMLLVAGQSVAIGSPADDKAVSEAAERLGLSVTLTDDRLPGEIDLRPPRAIDADLFDLVVRRLAAVSGHRRDGAAGTAEQPLAIRIDDARAIVFYPEMPAGVSDFTGIIYVLGLTLPVVLPVLLLSYYLSHRLTRPLIEFAEDAQRISGHEDARELFKADGASEVRSLRDSLNTMQMRIRSMAEKRTTMLRSLGHDLRTPLTRLRMRVERSHEPELRQMLLRDISMLATMIDETMAYLKTTSPGDAAPQKKVDLSSLLQTIASDYADVGVPVAFSGPSRLVAMCRPRDLTRAVSNLIDNASRVAEEIELTLGEAEGAIVIDVRDDGPGLSDDLKTQVFEPFFKADTARAASSGGLGLGLSIARGIASTHGGRLELIDRAPRGLVARITLPKQRGS</sequence>
<protein>
    <recommendedName>
        <fullName evidence="3">histidine kinase</fullName>
        <ecNumber evidence="3">2.7.13.3</ecNumber>
    </recommendedName>
</protein>
<evidence type="ECO:0000256" key="7">
    <source>
        <dbReference type="ARBA" id="ARBA00022741"/>
    </source>
</evidence>
<dbReference type="Gene3D" id="3.30.565.10">
    <property type="entry name" value="Histidine kinase-like ATPase, C-terminal domain"/>
    <property type="match status" value="1"/>
</dbReference>
<keyword evidence="4" id="KW-1003">Cell membrane</keyword>
<keyword evidence="10" id="KW-1133">Transmembrane helix</keyword>
<dbReference type="InterPro" id="IPR036890">
    <property type="entry name" value="HATPase_C_sf"/>
</dbReference>
<dbReference type="EMBL" id="FMJD01000002">
    <property type="protein sequence ID" value="SCM71185.1"/>
    <property type="molecule type" value="Genomic_DNA"/>
</dbReference>
<evidence type="ECO:0000256" key="8">
    <source>
        <dbReference type="ARBA" id="ARBA00022777"/>
    </source>
</evidence>
<dbReference type="GO" id="GO:0000155">
    <property type="term" value="F:phosphorelay sensor kinase activity"/>
    <property type="evidence" value="ECO:0007669"/>
    <property type="project" value="InterPro"/>
</dbReference>
<dbReference type="CDD" id="cd00082">
    <property type="entry name" value="HisKA"/>
    <property type="match status" value="1"/>
</dbReference>
<proteinExistence type="predicted"/>
<feature type="domain" description="HAMP" evidence="12">
    <location>
        <begin position="182"/>
        <end position="235"/>
    </location>
</feature>
<dbReference type="PROSITE" id="PS50885">
    <property type="entry name" value="HAMP"/>
    <property type="match status" value="1"/>
</dbReference>
<dbReference type="PANTHER" id="PTHR44936:SF10">
    <property type="entry name" value="SENSOR PROTEIN RSTB"/>
    <property type="match status" value="1"/>
</dbReference>
<dbReference type="InterPro" id="IPR003660">
    <property type="entry name" value="HAMP_dom"/>
</dbReference>
<dbReference type="PRINTS" id="PR00344">
    <property type="entry name" value="BCTRLSENSOR"/>
</dbReference>
<evidence type="ECO:0000256" key="1">
    <source>
        <dbReference type="ARBA" id="ARBA00000085"/>
    </source>
</evidence>
<keyword evidence="8 13" id="KW-0418">Kinase</keyword>
<evidence type="ECO:0000313" key="13">
    <source>
        <dbReference type="EMBL" id="SCM71185.1"/>
    </source>
</evidence>
<dbReference type="InterPro" id="IPR050980">
    <property type="entry name" value="2C_sensor_his_kinase"/>
</dbReference>
<dbReference type="SMART" id="SM00304">
    <property type="entry name" value="HAMP"/>
    <property type="match status" value="1"/>
</dbReference>
<dbReference type="EC" id="2.7.13.3" evidence="3"/>
<dbReference type="GO" id="GO:0005886">
    <property type="term" value="C:plasma membrane"/>
    <property type="evidence" value="ECO:0007669"/>
    <property type="project" value="UniProtKB-SubCell"/>
</dbReference>
<evidence type="ECO:0000256" key="9">
    <source>
        <dbReference type="ARBA" id="ARBA00022840"/>
    </source>
</evidence>
<keyword evidence="5" id="KW-0597">Phosphoprotein</keyword>
<dbReference type="InterPro" id="IPR003594">
    <property type="entry name" value="HATPase_dom"/>
</dbReference>
<feature type="domain" description="Histidine kinase" evidence="11">
    <location>
        <begin position="243"/>
        <end position="444"/>
    </location>
</feature>
<keyword evidence="9" id="KW-0067">ATP-binding</keyword>
<dbReference type="PROSITE" id="PS50109">
    <property type="entry name" value="HIS_KIN"/>
    <property type="match status" value="1"/>
</dbReference>
<keyword evidence="10" id="KW-0812">Transmembrane</keyword>
<keyword evidence="7" id="KW-0547">Nucleotide-binding</keyword>
<reference evidence="13" key="1">
    <citation type="submission" date="2016-08" db="EMBL/GenBank/DDBJ databases">
        <authorList>
            <person name="Seilhamer J.J."/>
        </authorList>
    </citation>
    <scope>NUCLEOTIDE SEQUENCE</scope>
    <source>
        <strain evidence="13">86</strain>
    </source>
</reference>
<comment type="subcellular location">
    <subcellularLocation>
        <location evidence="2">Cell membrane</location>
        <topology evidence="2">Multi-pass membrane protein</topology>
    </subcellularLocation>
</comment>
<evidence type="ECO:0000256" key="2">
    <source>
        <dbReference type="ARBA" id="ARBA00004651"/>
    </source>
</evidence>
<dbReference type="Gene3D" id="1.10.287.130">
    <property type="match status" value="1"/>
</dbReference>
<accession>A0A212L0X5</accession>
<name>A0A212L0X5_9HYPH</name>
<gene>
    <name evidence="13" type="ORF">KL86PLE_100047</name>
</gene>
<evidence type="ECO:0000259" key="12">
    <source>
        <dbReference type="PROSITE" id="PS50885"/>
    </source>
</evidence>
<dbReference type="InterPro" id="IPR005467">
    <property type="entry name" value="His_kinase_dom"/>
</dbReference>
<dbReference type="SUPFAM" id="SSF55874">
    <property type="entry name" value="ATPase domain of HSP90 chaperone/DNA topoisomerase II/histidine kinase"/>
    <property type="match status" value="1"/>
</dbReference>
<dbReference type="InterPro" id="IPR003661">
    <property type="entry name" value="HisK_dim/P_dom"/>
</dbReference>
<evidence type="ECO:0000256" key="5">
    <source>
        <dbReference type="ARBA" id="ARBA00022553"/>
    </source>
</evidence>
<organism evidence="13">
    <name type="scientific">uncultured Pleomorphomonas sp</name>
    <dbReference type="NCBI Taxonomy" id="442121"/>
    <lineage>
        <taxon>Bacteria</taxon>
        <taxon>Pseudomonadati</taxon>
        <taxon>Pseudomonadota</taxon>
        <taxon>Alphaproteobacteria</taxon>
        <taxon>Hyphomicrobiales</taxon>
        <taxon>Pleomorphomonadaceae</taxon>
        <taxon>Pleomorphomonas</taxon>
        <taxon>environmental samples</taxon>
    </lineage>
</organism>
<dbReference type="SUPFAM" id="SSF47384">
    <property type="entry name" value="Homodimeric domain of signal transducing histidine kinase"/>
    <property type="match status" value="1"/>
</dbReference>
<dbReference type="PANTHER" id="PTHR44936">
    <property type="entry name" value="SENSOR PROTEIN CREC"/>
    <property type="match status" value="1"/>
</dbReference>
<evidence type="ECO:0000256" key="4">
    <source>
        <dbReference type="ARBA" id="ARBA00022475"/>
    </source>
</evidence>
<evidence type="ECO:0000256" key="10">
    <source>
        <dbReference type="SAM" id="Phobius"/>
    </source>
</evidence>
<dbReference type="Pfam" id="PF02518">
    <property type="entry name" value="HATPase_c"/>
    <property type="match status" value="1"/>
</dbReference>
<comment type="catalytic activity">
    <reaction evidence="1">
        <text>ATP + protein L-histidine = ADP + protein N-phospho-L-histidine.</text>
        <dbReference type="EC" id="2.7.13.3"/>
    </reaction>
</comment>
<dbReference type="InterPro" id="IPR004358">
    <property type="entry name" value="Sig_transdc_His_kin-like_C"/>
</dbReference>
<feature type="transmembrane region" description="Helical" evidence="10">
    <location>
        <begin position="159"/>
        <end position="180"/>
    </location>
</feature>
<evidence type="ECO:0000256" key="3">
    <source>
        <dbReference type="ARBA" id="ARBA00012438"/>
    </source>
</evidence>
<dbReference type="SMART" id="SM00387">
    <property type="entry name" value="HATPase_c"/>
    <property type="match status" value="1"/>
</dbReference>